<feature type="region of interest" description="Disordered" evidence="1">
    <location>
        <begin position="58"/>
        <end position="77"/>
    </location>
</feature>
<comment type="caution">
    <text evidence="2">The sequence shown here is derived from an EMBL/GenBank/DDBJ whole genome shotgun (WGS) entry which is preliminary data.</text>
</comment>
<reference evidence="2 3" key="1">
    <citation type="submission" date="2018-11" db="EMBL/GenBank/DDBJ databases">
        <authorList>
            <person name="Mardanov A.V."/>
            <person name="Ravin N.V."/>
            <person name="Dedysh S.N."/>
        </authorList>
    </citation>
    <scope>NUCLEOTIDE SEQUENCE [LARGE SCALE GENOMIC DNA]</scope>
    <source>
        <strain evidence="2 3">AF10</strain>
    </source>
</reference>
<evidence type="ECO:0000313" key="2">
    <source>
        <dbReference type="EMBL" id="RXH58020.1"/>
    </source>
</evidence>
<sequence length="113" mass="12995">MTYVHPIHHCPPTCRSFRDTKNHPRRVSCPAERNLPVSGNVRRLRRIRFGSLCLQTRGKAAQHSRNQQNHTHTRPYTQKRLLHKPILTSILLLDAGPCEFGQRGGRTPYLPAL</sequence>
<dbReference type="AlphaFoldDB" id="A0A4Q0T5X0"/>
<feature type="compositionally biased region" description="Polar residues" evidence="1">
    <location>
        <begin position="63"/>
        <end position="76"/>
    </location>
</feature>
<dbReference type="EMBL" id="RDSM01000001">
    <property type="protein sequence ID" value="RXH58020.1"/>
    <property type="molecule type" value="Genomic_DNA"/>
</dbReference>
<accession>A0A4Q0T5X0</accession>
<proteinExistence type="predicted"/>
<dbReference type="Proteomes" id="UP000289437">
    <property type="component" value="Unassembled WGS sequence"/>
</dbReference>
<keyword evidence="3" id="KW-1185">Reference proteome</keyword>
<evidence type="ECO:0000313" key="3">
    <source>
        <dbReference type="Proteomes" id="UP000289437"/>
    </source>
</evidence>
<organism evidence="2 3">
    <name type="scientific">Granulicella sibirica</name>
    <dbReference type="NCBI Taxonomy" id="2479048"/>
    <lineage>
        <taxon>Bacteria</taxon>
        <taxon>Pseudomonadati</taxon>
        <taxon>Acidobacteriota</taxon>
        <taxon>Terriglobia</taxon>
        <taxon>Terriglobales</taxon>
        <taxon>Acidobacteriaceae</taxon>
        <taxon>Granulicella</taxon>
    </lineage>
</organism>
<protein>
    <submittedName>
        <fullName evidence="2">Uncharacterized protein</fullName>
    </submittedName>
</protein>
<name>A0A4Q0T5X0_9BACT</name>
<gene>
    <name evidence="2" type="ORF">GRAN_1330</name>
</gene>
<reference evidence="3" key="2">
    <citation type="submission" date="2019-02" db="EMBL/GenBank/DDBJ databases">
        <title>Granulicella sibirica sp. nov., a psychrotolerant acidobacterium isolated from an organic soil layer in forested tundra, West Siberia.</title>
        <authorList>
            <person name="Oshkin I.Y."/>
            <person name="Kulichevskaya I.S."/>
            <person name="Rijpstra W.I.C."/>
            <person name="Sinninghe Damste J.S."/>
            <person name="Rakitin A.L."/>
            <person name="Ravin N.V."/>
            <person name="Dedysh S.N."/>
        </authorList>
    </citation>
    <scope>NUCLEOTIDE SEQUENCE [LARGE SCALE GENOMIC DNA]</scope>
    <source>
        <strain evidence="3">AF10</strain>
    </source>
</reference>
<evidence type="ECO:0000256" key="1">
    <source>
        <dbReference type="SAM" id="MobiDB-lite"/>
    </source>
</evidence>